<proteinExistence type="predicted"/>
<evidence type="ECO:0000313" key="2">
    <source>
        <dbReference type="Proteomes" id="UP001633002"/>
    </source>
</evidence>
<keyword evidence="2" id="KW-1185">Reference proteome</keyword>
<dbReference type="EMBL" id="JBJQOH010000003">
    <property type="protein sequence ID" value="KAL3693612.1"/>
    <property type="molecule type" value="Genomic_DNA"/>
</dbReference>
<dbReference type="Proteomes" id="UP001633002">
    <property type="component" value="Unassembled WGS sequence"/>
</dbReference>
<comment type="caution">
    <text evidence="1">The sequence shown here is derived from an EMBL/GenBank/DDBJ whole genome shotgun (WGS) entry which is preliminary data.</text>
</comment>
<accession>A0ABD3HTG2</accession>
<evidence type="ECO:0000313" key="1">
    <source>
        <dbReference type="EMBL" id="KAL3693612.1"/>
    </source>
</evidence>
<organism evidence="1 2">
    <name type="scientific">Riccia sorocarpa</name>
    <dbReference type="NCBI Taxonomy" id="122646"/>
    <lineage>
        <taxon>Eukaryota</taxon>
        <taxon>Viridiplantae</taxon>
        <taxon>Streptophyta</taxon>
        <taxon>Embryophyta</taxon>
        <taxon>Marchantiophyta</taxon>
        <taxon>Marchantiopsida</taxon>
        <taxon>Marchantiidae</taxon>
        <taxon>Marchantiales</taxon>
        <taxon>Ricciaceae</taxon>
        <taxon>Riccia</taxon>
    </lineage>
</organism>
<gene>
    <name evidence="1" type="ORF">R1sor_007263</name>
</gene>
<dbReference type="AlphaFoldDB" id="A0ABD3HTG2"/>
<name>A0ABD3HTG2_9MARC</name>
<sequence length="124" mass="14377">MFWSQLEAVWSGGDECEGRSERDNENKSLKHAITHSLMLMNLGRAQSFEEATETLIFVLSFDEKPHLWIAPELNPIKGKTDEDGNKYMMKFSQEPDICALGCLIRDLCGDYFTDMMKEEMMEYH</sequence>
<protein>
    <submittedName>
        <fullName evidence="1">Uncharacterized protein</fullName>
    </submittedName>
</protein>
<reference evidence="1 2" key="1">
    <citation type="submission" date="2024-09" db="EMBL/GenBank/DDBJ databases">
        <title>Chromosome-scale assembly of Riccia sorocarpa.</title>
        <authorList>
            <person name="Paukszto L."/>
        </authorList>
    </citation>
    <scope>NUCLEOTIDE SEQUENCE [LARGE SCALE GENOMIC DNA]</scope>
    <source>
        <strain evidence="1">LP-2024</strain>
        <tissue evidence="1">Aerial parts of the thallus</tissue>
    </source>
</reference>